<dbReference type="PANTHER" id="PTHR12922:SF7">
    <property type="entry name" value="UBIQUINONE BIOSYNTHESIS PROTEIN COQ4 HOMOLOG, MITOCHONDRIAL"/>
    <property type="match status" value="1"/>
</dbReference>
<dbReference type="Pfam" id="PF05019">
    <property type="entry name" value="Coq4"/>
    <property type="match status" value="1"/>
</dbReference>
<organism evidence="2 3">
    <name type="scientific">Musa troglodytarum</name>
    <name type="common">fe'i banana</name>
    <dbReference type="NCBI Taxonomy" id="320322"/>
    <lineage>
        <taxon>Eukaryota</taxon>
        <taxon>Viridiplantae</taxon>
        <taxon>Streptophyta</taxon>
        <taxon>Embryophyta</taxon>
        <taxon>Tracheophyta</taxon>
        <taxon>Spermatophyta</taxon>
        <taxon>Magnoliopsida</taxon>
        <taxon>Liliopsida</taxon>
        <taxon>Zingiberales</taxon>
        <taxon>Musaceae</taxon>
        <taxon>Musa</taxon>
    </lineage>
</organism>
<accession>A0A9E7JBX3</accession>
<sequence length="112" mass="12796">MDPRRADLIAALGETTGKPAFQRVLQRMKNSSEGREVLLEHPRVVSAQVSHAWDSPESTFGSAYARFMGSRNIPPDDRPPVRFMDTESWHMWPRLLVRCMTSGMCYLAFRPT</sequence>
<name>A0A9E7JBX3_9LILI</name>
<keyword evidence="1" id="KW-0831">Ubiquinone biosynthesis</keyword>
<dbReference type="Proteomes" id="UP001055439">
    <property type="component" value="Chromosome 1"/>
</dbReference>
<proteinExistence type="predicted"/>
<reference evidence="2" key="1">
    <citation type="submission" date="2022-05" db="EMBL/GenBank/DDBJ databases">
        <title>The Musa troglodytarum L. genome provides insights into the mechanism of non-climacteric behaviour and enrichment of carotenoids.</title>
        <authorList>
            <person name="Wang J."/>
        </authorList>
    </citation>
    <scope>NUCLEOTIDE SEQUENCE</scope>
    <source>
        <tissue evidence="2">Leaf</tissue>
    </source>
</reference>
<dbReference type="GO" id="GO:0006744">
    <property type="term" value="P:ubiquinone biosynthetic process"/>
    <property type="evidence" value="ECO:0007669"/>
    <property type="project" value="UniProtKB-KW"/>
</dbReference>
<dbReference type="InterPro" id="IPR007715">
    <property type="entry name" value="Coq4"/>
</dbReference>
<dbReference type="EMBL" id="CP097502">
    <property type="protein sequence ID" value="URD74792.1"/>
    <property type="molecule type" value="Genomic_DNA"/>
</dbReference>
<evidence type="ECO:0000256" key="1">
    <source>
        <dbReference type="ARBA" id="ARBA00022688"/>
    </source>
</evidence>
<dbReference type="OrthoDB" id="4249at2759"/>
<dbReference type="AlphaFoldDB" id="A0A9E7JBX3"/>
<protein>
    <submittedName>
        <fullName evidence="2">Uncharacterized protein</fullName>
    </submittedName>
</protein>
<evidence type="ECO:0000313" key="2">
    <source>
        <dbReference type="EMBL" id="URD74792.1"/>
    </source>
</evidence>
<keyword evidence="3" id="KW-1185">Reference proteome</keyword>
<dbReference type="PANTHER" id="PTHR12922">
    <property type="entry name" value="UBIQUINONE BIOSYNTHESIS PROTEIN"/>
    <property type="match status" value="1"/>
</dbReference>
<gene>
    <name evidence="2" type="ORF">MUK42_25276</name>
</gene>
<evidence type="ECO:0000313" key="3">
    <source>
        <dbReference type="Proteomes" id="UP001055439"/>
    </source>
</evidence>